<accession>A0A085M153</accession>
<dbReference type="PROSITE" id="PS50004">
    <property type="entry name" value="C2"/>
    <property type="match status" value="1"/>
</dbReference>
<evidence type="ECO:0000256" key="3">
    <source>
        <dbReference type="ARBA" id="ARBA00012013"/>
    </source>
</evidence>
<dbReference type="PROSITE" id="PS00916">
    <property type="entry name" value="PI3_4_KINASE_2"/>
    <property type="match status" value="1"/>
</dbReference>
<dbReference type="InterPro" id="IPR042236">
    <property type="entry name" value="PI3K_accessory_sf"/>
</dbReference>
<dbReference type="Pfam" id="PF14413">
    <property type="entry name" value="Thg1C"/>
    <property type="match status" value="1"/>
</dbReference>
<evidence type="ECO:0000256" key="16">
    <source>
        <dbReference type="ARBA" id="ARBA00023134"/>
    </source>
</evidence>
<dbReference type="GO" id="GO:0006400">
    <property type="term" value="P:tRNA modification"/>
    <property type="evidence" value="ECO:0007669"/>
    <property type="project" value="InterPro"/>
</dbReference>
<dbReference type="SUPFAM" id="SSF48371">
    <property type="entry name" value="ARM repeat"/>
    <property type="match status" value="1"/>
</dbReference>
<evidence type="ECO:0000259" key="26">
    <source>
        <dbReference type="PROSITE" id="PS50195"/>
    </source>
</evidence>
<evidence type="ECO:0000256" key="15">
    <source>
        <dbReference type="ARBA" id="ARBA00023098"/>
    </source>
</evidence>
<dbReference type="GO" id="GO:0005886">
    <property type="term" value="C:plasma membrane"/>
    <property type="evidence" value="ECO:0007669"/>
    <property type="project" value="TreeGrafter"/>
</dbReference>
<feature type="domain" description="PI3K-RBD" evidence="29">
    <location>
        <begin position="414"/>
        <end position="503"/>
    </location>
</feature>
<evidence type="ECO:0000256" key="1">
    <source>
        <dbReference type="ARBA" id="ARBA00001946"/>
    </source>
</evidence>
<dbReference type="InterPro" id="IPR029071">
    <property type="entry name" value="Ubiquitin-like_domsf"/>
</dbReference>
<dbReference type="InterPro" id="IPR035892">
    <property type="entry name" value="C2_domain_sf"/>
</dbReference>
<dbReference type="GO" id="GO:0005525">
    <property type="term" value="F:GTP binding"/>
    <property type="evidence" value="ECO:0007669"/>
    <property type="project" value="UniProtKB-KW"/>
</dbReference>
<dbReference type="GO" id="GO:0008193">
    <property type="term" value="F:tRNA guanylyltransferase activity"/>
    <property type="evidence" value="ECO:0007669"/>
    <property type="project" value="UniProtKB-EC"/>
</dbReference>
<dbReference type="InterPro" id="IPR011009">
    <property type="entry name" value="Kinase-like_dom_sf"/>
</dbReference>
<dbReference type="Pfam" id="PF00454">
    <property type="entry name" value="PI3_PI4_kinase"/>
    <property type="match status" value="1"/>
</dbReference>
<feature type="domain" description="C2" evidence="25">
    <location>
        <begin position="1559"/>
        <end position="1704"/>
    </location>
</feature>
<keyword evidence="14" id="KW-0460">Magnesium</keyword>
<dbReference type="InterPro" id="IPR036871">
    <property type="entry name" value="PX_dom_sf"/>
</dbReference>
<comment type="catalytic activity">
    <reaction evidence="20">
        <text>a 5'-end ribonucleotide-tRNA(His) + GTP + ATP + H2O = a 5'-end phospho-guanosine-ribonucleotide-tRNA(His) + AMP + 2 diphosphate + H(+)</text>
        <dbReference type="Rhea" id="RHEA:54564"/>
        <dbReference type="Rhea" id="RHEA-COMP:14193"/>
        <dbReference type="Rhea" id="RHEA-COMP:14917"/>
        <dbReference type="ChEBI" id="CHEBI:15377"/>
        <dbReference type="ChEBI" id="CHEBI:15378"/>
        <dbReference type="ChEBI" id="CHEBI:30616"/>
        <dbReference type="ChEBI" id="CHEBI:33019"/>
        <dbReference type="ChEBI" id="CHEBI:37565"/>
        <dbReference type="ChEBI" id="CHEBI:138282"/>
        <dbReference type="ChEBI" id="CHEBI:141847"/>
        <dbReference type="ChEBI" id="CHEBI:456215"/>
        <dbReference type="EC" id="2.7.7.79"/>
    </reaction>
</comment>
<dbReference type="GO" id="GO:0005942">
    <property type="term" value="C:phosphatidylinositol 3-kinase complex"/>
    <property type="evidence" value="ECO:0007669"/>
    <property type="project" value="TreeGrafter"/>
</dbReference>
<evidence type="ECO:0000256" key="20">
    <source>
        <dbReference type="ARBA" id="ARBA00047281"/>
    </source>
</evidence>
<feature type="domain" description="PI3K/PI4K catalytic" evidence="27">
    <location>
        <begin position="1097"/>
        <end position="1391"/>
    </location>
</feature>
<dbReference type="SMART" id="SM00239">
    <property type="entry name" value="C2"/>
    <property type="match status" value="1"/>
</dbReference>
<dbReference type="EC" id="2.7.1.137" evidence="4"/>
<keyword evidence="11" id="KW-0547">Nucleotide-binding</keyword>
<dbReference type="Pfam" id="PF00613">
    <property type="entry name" value="PI3Ka"/>
    <property type="match status" value="1"/>
</dbReference>
<evidence type="ECO:0000313" key="31">
    <source>
        <dbReference type="EMBL" id="KFD50949.1"/>
    </source>
</evidence>
<feature type="domain" description="PIK helical" evidence="28">
    <location>
        <begin position="849"/>
        <end position="1028"/>
    </location>
</feature>
<dbReference type="Gene3D" id="3.30.70.3000">
    <property type="match status" value="1"/>
</dbReference>
<dbReference type="GO" id="GO:0005524">
    <property type="term" value="F:ATP binding"/>
    <property type="evidence" value="ECO:0007669"/>
    <property type="project" value="UniProtKB-KW"/>
</dbReference>
<dbReference type="GO" id="GO:0141221">
    <property type="term" value="F:histone deacetylase activity, hydrolytic mechanism"/>
    <property type="evidence" value="ECO:0007669"/>
    <property type="project" value="UniProtKB-EC"/>
</dbReference>
<dbReference type="SMART" id="SM00146">
    <property type="entry name" value="PI3Kc"/>
    <property type="match status" value="1"/>
</dbReference>
<dbReference type="Pfam" id="PF04446">
    <property type="entry name" value="Thg1"/>
    <property type="match status" value="1"/>
</dbReference>
<evidence type="ECO:0000256" key="12">
    <source>
        <dbReference type="ARBA" id="ARBA00022777"/>
    </source>
</evidence>
<dbReference type="InterPro" id="IPR025845">
    <property type="entry name" value="Thg1_C_dom"/>
</dbReference>
<protein>
    <recommendedName>
        <fullName evidence="6">Probable tRNA(His) guanylyltransferase</fullName>
        <ecNumber evidence="4">2.7.1.137</ecNumber>
        <ecNumber evidence="3">2.7.1.154</ecNumber>
        <ecNumber evidence="5">2.7.7.79</ecNumber>
    </recommendedName>
    <alternativeName>
        <fullName evidence="19">tRNA-histidine guanylyltransferase</fullName>
    </alternativeName>
</protein>
<keyword evidence="12" id="KW-0418">Kinase</keyword>
<dbReference type="Proteomes" id="UP000030764">
    <property type="component" value="Unassembled WGS sequence"/>
</dbReference>
<dbReference type="Pfam" id="PF00168">
    <property type="entry name" value="C2"/>
    <property type="match status" value="1"/>
</dbReference>
<dbReference type="Gene3D" id="2.60.40.150">
    <property type="entry name" value="C2 domain"/>
    <property type="match status" value="2"/>
</dbReference>
<dbReference type="Gene3D" id="3.30.1010.10">
    <property type="entry name" value="Phosphatidylinositol 3-kinase Catalytic Subunit, Chain A, domain 4"/>
    <property type="match status" value="1"/>
</dbReference>
<dbReference type="SMART" id="SM00145">
    <property type="entry name" value="PI3Ka"/>
    <property type="match status" value="1"/>
</dbReference>
<keyword evidence="13" id="KW-0067">ATP-binding</keyword>
<dbReference type="Pfam" id="PF00787">
    <property type="entry name" value="PX"/>
    <property type="match status" value="1"/>
</dbReference>
<evidence type="ECO:0000256" key="7">
    <source>
        <dbReference type="ARBA" id="ARBA00022679"/>
    </source>
</evidence>
<dbReference type="InterPro" id="IPR000403">
    <property type="entry name" value="PI3/4_kinase_cat_dom"/>
</dbReference>
<dbReference type="InterPro" id="IPR001683">
    <property type="entry name" value="PX_dom"/>
</dbReference>
<dbReference type="InterPro" id="IPR023696">
    <property type="entry name" value="Ureohydrolase_dom_sf"/>
</dbReference>
<evidence type="ECO:0000256" key="11">
    <source>
        <dbReference type="ARBA" id="ARBA00022741"/>
    </source>
</evidence>
<dbReference type="EC" id="2.7.7.79" evidence="5"/>
<dbReference type="GO" id="GO:0005737">
    <property type="term" value="C:cytoplasm"/>
    <property type="evidence" value="ECO:0007669"/>
    <property type="project" value="TreeGrafter"/>
</dbReference>
<dbReference type="SMART" id="SM00312">
    <property type="entry name" value="PX"/>
    <property type="match status" value="1"/>
</dbReference>
<evidence type="ECO:0000256" key="22">
    <source>
        <dbReference type="ARBA" id="ARBA00058346"/>
    </source>
</evidence>
<dbReference type="InterPro" id="IPR000341">
    <property type="entry name" value="PI3K_Ras-bd_dom"/>
</dbReference>
<dbReference type="SMART" id="SM00144">
    <property type="entry name" value="PI3K_rbd"/>
    <property type="match status" value="1"/>
</dbReference>
<dbReference type="GO" id="GO:0000287">
    <property type="term" value="F:magnesium ion binding"/>
    <property type="evidence" value="ECO:0007669"/>
    <property type="project" value="InterPro"/>
</dbReference>
<keyword evidence="7" id="KW-0808">Transferase</keyword>
<evidence type="ECO:0000256" key="23">
    <source>
        <dbReference type="ARBA" id="ARBA00065710"/>
    </source>
</evidence>
<evidence type="ECO:0000259" key="27">
    <source>
        <dbReference type="PROSITE" id="PS50290"/>
    </source>
</evidence>
<evidence type="ECO:0000256" key="24">
    <source>
        <dbReference type="PROSITE-ProRule" id="PRU00880"/>
    </source>
</evidence>
<evidence type="ECO:0000256" key="21">
    <source>
        <dbReference type="ARBA" id="ARBA00048287"/>
    </source>
</evidence>
<comment type="subunit">
    <text evidence="23">Homotetramer. Interacts with MFN1 and MFN2; functions as a guanyl-nucleotide exchange factor/GEF for MFN2 and also probably MFN1.</text>
</comment>
<evidence type="ECO:0000259" key="29">
    <source>
        <dbReference type="PROSITE" id="PS51546"/>
    </source>
</evidence>
<dbReference type="Gene3D" id="3.10.20.90">
    <property type="entry name" value="Phosphatidylinositol 3-kinase Catalytic Subunit, Chain A, domain 1"/>
    <property type="match status" value="1"/>
</dbReference>
<dbReference type="InterPro" id="IPR018936">
    <property type="entry name" value="PI3/4_kinase_CS"/>
</dbReference>
<evidence type="ECO:0000256" key="10">
    <source>
        <dbReference type="ARBA" id="ARBA00022723"/>
    </source>
</evidence>
<evidence type="ECO:0000256" key="14">
    <source>
        <dbReference type="ARBA" id="ARBA00022842"/>
    </source>
</evidence>
<reference evidence="31 32" key="1">
    <citation type="journal article" date="2014" name="Nat. Genet.">
        <title>Genome and transcriptome of the porcine whipworm Trichuris suis.</title>
        <authorList>
            <person name="Jex A.R."/>
            <person name="Nejsum P."/>
            <person name="Schwarz E.M."/>
            <person name="Hu L."/>
            <person name="Young N.D."/>
            <person name="Hall R.S."/>
            <person name="Korhonen P.K."/>
            <person name="Liao S."/>
            <person name="Thamsborg S."/>
            <person name="Xia J."/>
            <person name="Xu P."/>
            <person name="Wang S."/>
            <person name="Scheerlinck J.P."/>
            <person name="Hofmann A."/>
            <person name="Sternberg P.W."/>
            <person name="Wang J."/>
            <person name="Gasser R.B."/>
        </authorList>
    </citation>
    <scope>NUCLEOTIDE SEQUENCE [LARGE SCALE GENOMIC DNA]</scope>
    <source>
        <strain evidence="31">DCEP-RM93M</strain>
    </source>
</reference>
<dbReference type="Pfam" id="PF00850">
    <property type="entry name" value="Hist_deacetyl"/>
    <property type="match status" value="1"/>
</dbReference>
<dbReference type="PROSITE" id="PS51547">
    <property type="entry name" value="C2_PI3K"/>
    <property type="match status" value="1"/>
</dbReference>
<dbReference type="EC" id="2.7.1.154" evidence="3"/>
<dbReference type="PROSITE" id="PS50195">
    <property type="entry name" value="PX"/>
    <property type="match status" value="1"/>
</dbReference>
<dbReference type="SUPFAM" id="SSF52768">
    <property type="entry name" value="Arginase/deacetylase"/>
    <property type="match status" value="1"/>
</dbReference>
<dbReference type="Gene3D" id="3.40.800.20">
    <property type="entry name" value="Histone deacetylase domain"/>
    <property type="match status" value="1"/>
</dbReference>
<dbReference type="InterPro" id="IPR000008">
    <property type="entry name" value="C2_dom"/>
</dbReference>
<dbReference type="EMBL" id="KL363245">
    <property type="protein sequence ID" value="KFD50949.1"/>
    <property type="molecule type" value="Genomic_DNA"/>
</dbReference>
<evidence type="ECO:0000256" key="4">
    <source>
        <dbReference type="ARBA" id="ARBA00012073"/>
    </source>
</evidence>
<evidence type="ECO:0000256" key="6">
    <source>
        <dbReference type="ARBA" id="ARBA00022310"/>
    </source>
</evidence>
<dbReference type="InterPro" id="IPR038469">
    <property type="entry name" value="tRNAHis_GuaTrfase_Thg1_sf"/>
</dbReference>
<evidence type="ECO:0000259" key="28">
    <source>
        <dbReference type="PROSITE" id="PS51545"/>
    </source>
</evidence>
<comment type="similarity">
    <text evidence="2">Belongs to the tRNA(His) guanylyltransferase family.</text>
</comment>
<dbReference type="GO" id="GO:0048015">
    <property type="term" value="P:phosphatidylinositol-mediated signaling"/>
    <property type="evidence" value="ECO:0007669"/>
    <property type="project" value="TreeGrafter"/>
</dbReference>
<dbReference type="SUPFAM" id="SSF64268">
    <property type="entry name" value="PX domain"/>
    <property type="match status" value="1"/>
</dbReference>
<dbReference type="InterPro" id="IPR036940">
    <property type="entry name" value="PI3/4_kinase_cat_sf"/>
</dbReference>
<dbReference type="InterPro" id="IPR023801">
    <property type="entry name" value="His_deacetylse_dom"/>
</dbReference>
<dbReference type="GO" id="GO:0016477">
    <property type="term" value="P:cell migration"/>
    <property type="evidence" value="ECO:0007669"/>
    <property type="project" value="TreeGrafter"/>
</dbReference>
<feature type="domain" description="PX" evidence="26">
    <location>
        <begin position="1430"/>
        <end position="1545"/>
    </location>
</feature>
<evidence type="ECO:0000256" key="13">
    <source>
        <dbReference type="ARBA" id="ARBA00022840"/>
    </source>
</evidence>
<comment type="function">
    <text evidence="22">Adds a GMP to the 5'-end of tRNA(His) after transcription and RNase P cleavage. This step is essential for proper recognition of the tRNA and for the fidelity of protein synthesis. Also functions as a guanyl-nucleotide exchange factor/GEF for the MFN1 and MFN2 mitofusins thereby regulating mitochondrial fusion. By regulating both mitochondrial dynamics and bioenergetic function, it contributes to cell survival following oxidative stress.</text>
</comment>
<comment type="similarity">
    <text evidence="24">Belongs to the PI3/PI4-kinase family.</text>
</comment>
<comment type="cofactor">
    <cofactor evidence="1">
        <name>Mg(2+)</name>
        <dbReference type="ChEBI" id="CHEBI:18420"/>
    </cofactor>
</comment>
<dbReference type="InterPro" id="IPR015433">
    <property type="entry name" value="PI3/4_kinase"/>
</dbReference>
<dbReference type="PROSITE" id="PS51545">
    <property type="entry name" value="PIK_HELICAL"/>
    <property type="match status" value="1"/>
</dbReference>
<dbReference type="GO" id="GO:0016303">
    <property type="term" value="F:1-phosphatidylinositol-3-kinase activity"/>
    <property type="evidence" value="ECO:0007669"/>
    <property type="project" value="UniProtKB-EC"/>
</dbReference>
<dbReference type="GO" id="GO:0035005">
    <property type="term" value="F:1-phosphatidylinositol-4-phosphate 3-kinase activity"/>
    <property type="evidence" value="ECO:0007669"/>
    <property type="project" value="UniProtKB-EC"/>
</dbReference>
<dbReference type="GO" id="GO:0035091">
    <property type="term" value="F:phosphatidylinositol binding"/>
    <property type="evidence" value="ECO:0007669"/>
    <property type="project" value="InterPro"/>
</dbReference>
<keyword evidence="15" id="KW-0443">Lipid metabolism</keyword>
<dbReference type="InterPro" id="IPR024956">
    <property type="entry name" value="tRNAHis_GuaTrfase_cat"/>
</dbReference>
<dbReference type="PROSITE" id="PS51546">
    <property type="entry name" value="PI3K_RBD"/>
    <property type="match status" value="1"/>
</dbReference>
<keyword evidence="8" id="KW-0819">tRNA processing</keyword>
<evidence type="ECO:0000256" key="18">
    <source>
        <dbReference type="ARBA" id="ARBA00029297"/>
    </source>
</evidence>
<keyword evidence="9" id="KW-0548">Nucleotidyltransferase</keyword>
<dbReference type="InterPro" id="IPR001263">
    <property type="entry name" value="PI3K_accessory_dom"/>
</dbReference>
<dbReference type="PANTHER" id="PTHR10048:SF14">
    <property type="entry name" value="LD28067P"/>
    <property type="match status" value="1"/>
</dbReference>
<dbReference type="InterPro" id="IPR016024">
    <property type="entry name" value="ARM-type_fold"/>
</dbReference>
<comment type="catalytic activity">
    <reaction evidence="21">
        <text>N(6)-acetyl-L-lysyl-[histone] + H2O = L-lysyl-[histone] + acetate</text>
        <dbReference type="Rhea" id="RHEA:58196"/>
        <dbReference type="Rhea" id="RHEA-COMP:9845"/>
        <dbReference type="Rhea" id="RHEA-COMP:11338"/>
        <dbReference type="ChEBI" id="CHEBI:15377"/>
        <dbReference type="ChEBI" id="CHEBI:29969"/>
        <dbReference type="ChEBI" id="CHEBI:30089"/>
        <dbReference type="ChEBI" id="CHEBI:61930"/>
        <dbReference type="EC" id="3.5.1.98"/>
    </reaction>
</comment>
<keyword evidence="16" id="KW-0342">GTP-binding</keyword>
<evidence type="ECO:0000259" key="25">
    <source>
        <dbReference type="PROSITE" id="PS50004"/>
    </source>
</evidence>
<dbReference type="PROSITE" id="PS50290">
    <property type="entry name" value="PI3_4_KINASE_3"/>
    <property type="match status" value="1"/>
</dbReference>
<gene>
    <name evidence="31" type="ORF">M513_08131</name>
</gene>
<dbReference type="Gene3D" id="3.30.1520.10">
    <property type="entry name" value="Phox-like domain"/>
    <property type="match status" value="1"/>
</dbReference>
<comment type="catalytic activity">
    <reaction evidence="18">
        <text>a 1,2-diacyl-sn-glycero-3-phospho-(1D-myo-inositol 4-phosphate) + ATP = a 1,2-diacyl-sn-glycero-3-phospho-(1D-myo-inositol-3,4-bisphosphate) + ADP + H(+)</text>
        <dbReference type="Rhea" id="RHEA:18373"/>
        <dbReference type="ChEBI" id="CHEBI:15378"/>
        <dbReference type="ChEBI" id="CHEBI:30616"/>
        <dbReference type="ChEBI" id="CHEBI:57658"/>
        <dbReference type="ChEBI" id="CHEBI:58178"/>
        <dbReference type="ChEBI" id="CHEBI:456216"/>
        <dbReference type="EC" id="2.7.1.154"/>
    </reaction>
    <physiologicalReaction direction="left-to-right" evidence="18">
        <dbReference type="Rhea" id="RHEA:18374"/>
    </physiologicalReaction>
</comment>
<dbReference type="Pfam" id="PF00794">
    <property type="entry name" value="PI3K_rbd"/>
    <property type="match status" value="1"/>
</dbReference>
<dbReference type="InterPro" id="IPR037138">
    <property type="entry name" value="His_deacetylse_dom_sf"/>
</dbReference>
<proteinExistence type="inferred from homology"/>
<dbReference type="GO" id="GO:0043491">
    <property type="term" value="P:phosphatidylinositol 3-kinase/protein kinase B signal transduction"/>
    <property type="evidence" value="ECO:0007669"/>
    <property type="project" value="TreeGrafter"/>
</dbReference>
<dbReference type="SUPFAM" id="SSF49562">
    <property type="entry name" value="C2 domain (Calcium/lipid-binding domain, CaLB)"/>
    <property type="match status" value="2"/>
</dbReference>
<evidence type="ECO:0000313" key="32">
    <source>
        <dbReference type="Proteomes" id="UP000030764"/>
    </source>
</evidence>
<dbReference type="InterPro" id="IPR002420">
    <property type="entry name" value="PI3K-type_C2_dom"/>
</dbReference>
<evidence type="ECO:0000256" key="5">
    <source>
        <dbReference type="ARBA" id="ARBA00012511"/>
    </source>
</evidence>
<evidence type="ECO:0000256" key="9">
    <source>
        <dbReference type="ARBA" id="ARBA00022695"/>
    </source>
</evidence>
<dbReference type="Gene3D" id="1.25.40.70">
    <property type="entry name" value="Phosphatidylinositol 3-kinase, accessory domain (PIK)"/>
    <property type="match status" value="1"/>
</dbReference>
<evidence type="ECO:0000256" key="2">
    <source>
        <dbReference type="ARBA" id="ARBA00010113"/>
    </source>
</evidence>
<comment type="catalytic activity">
    <reaction evidence="17">
        <text>a 1,2-diacyl-sn-glycero-3-phospho-(1D-myo-inositol) + ATP = a 1,2-diacyl-sn-glycero-3-phospho-(1D-myo-inositol-3-phosphate) + ADP + H(+)</text>
        <dbReference type="Rhea" id="RHEA:12709"/>
        <dbReference type="ChEBI" id="CHEBI:15378"/>
        <dbReference type="ChEBI" id="CHEBI:30616"/>
        <dbReference type="ChEBI" id="CHEBI:57880"/>
        <dbReference type="ChEBI" id="CHEBI:58088"/>
        <dbReference type="ChEBI" id="CHEBI:456216"/>
        <dbReference type="EC" id="2.7.1.137"/>
    </reaction>
    <physiologicalReaction direction="left-to-right" evidence="17">
        <dbReference type="Rhea" id="RHEA:12710"/>
    </physiologicalReaction>
</comment>
<name>A0A085M153_9BILA</name>
<dbReference type="FunFam" id="3.30.70.3000:FF:000001">
    <property type="entry name" value="tRNA(His) guanylyltransferase"/>
    <property type="match status" value="1"/>
</dbReference>
<dbReference type="SUPFAM" id="SSF56112">
    <property type="entry name" value="Protein kinase-like (PK-like)"/>
    <property type="match status" value="1"/>
</dbReference>
<dbReference type="SUPFAM" id="SSF54236">
    <property type="entry name" value="Ubiquitin-like"/>
    <property type="match status" value="1"/>
</dbReference>
<organism evidence="31 32">
    <name type="scientific">Trichuris suis</name>
    <name type="common">pig whipworm</name>
    <dbReference type="NCBI Taxonomy" id="68888"/>
    <lineage>
        <taxon>Eukaryota</taxon>
        <taxon>Metazoa</taxon>
        <taxon>Ecdysozoa</taxon>
        <taxon>Nematoda</taxon>
        <taxon>Enoplea</taxon>
        <taxon>Dorylaimia</taxon>
        <taxon>Trichinellida</taxon>
        <taxon>Trichuridae</taxon>
        <taxon>Trichuris</taxon>
    </lineage>
</organism>
<evidence type="ECO:0000259" key="30">
    <source>
        <dbReference type="PROSITE" id="PS51547"/>
    </source>
</evidence>
<evidence type="ECO:0000256" key="8">
    <source>
        <dbReference type="ARBA" id="ARBA00022694"/>
    </source>
</evidence>
<keyword evidence="32" id="KW-1185">Reference proteome</keyword>
<sequence length="1944" mass="221498">MTVSLHLQEPGFYPCSGDLTDFGVGRGKNYAVNVPLRRGLNDEQFIEIFDNILPRLKINFDPHAIVVQLGVDGLTGDPNQAFNLTPTSYCVSLQRILALNLPCLLLGGGGYRPVNFAKCWAQLLSTVVGKPLLEDIPEHPFFPLYGPDFVLTIQAAERRSEHPMSIGDKEQVNDDDLISWVDPAILAREQKIIEIKRLLAASNQATPAFQSRVPFTVFPSSYFASCRLEPLPQYGHLVQPRALPETPSNWNHSKTSALSRAVTCFENYDVPTRLPLGRSISFENVTLLAPHPRREGSVPAPQISVRDESSSDLGFLSEFDPLIKADSSLGQDSSTVHLLVASTSLDAEQESKGHVPRPVIPFTCDSSFKIIDRTPVWLQQATELGSRVVALRQDCTVFDQLVIGERLSGYQPTVNSLKMTVHTKLGKPSPVVFTCDIASSVEQIIGCVLCSVGIQQEPLPIGQYALKLFNSDEYIAPFTSLCNYAFVHECIKLGQDPELELVSLPKAEPFPEWTSKLRHYVHCSSVKRDDVQVVLTTLAAELEKLLQRAKNSQFSSRSVSQSIMALCALLQVEPVWLVRSVKSLQAACKSMSESRHVNCGCSEPTSDSKLSHDCGLFRELTSSVSSVVASVTHMCAVYCQSSDADFTVVCQKEADDSRETKDIVDMEENFTLTIESLHGIPQAWTTKYMRFSIKCHLIHGLREVGPSIRTSCGVAQHNFYDYLLFDSLISFPLPVSALPREVQLCLVLCGERMEPCQPDGAQSQCQSSDDRLVEEQLCFSLLCLFASDGLLVEGARFVPFYEGSRVRPWLPPAPSFRSRQGPICVVTFPTKNYRLKFPALQASDDNVEPMDFHQLPPDSQMLLEDIIENRGFRELDADEKDFVWEKRVYLTAMPEALPLVLSSAICWDWACLTNLYSLLNVWTSLPAPLAIELLLPNFPDIRVREKAVQWLSRSDVDSMVDLLPQLVEALWFEKSEHSALAEQLLSYALQSRRFAFALYWELERRIRLLDRGTRCYLLQMVLVALLGEKFRSEAELQNQLVTKLECAGALVKREAKDDRKMARQKELGAQLSLIDSWLLQNHVRMPFNPSVLAVGIYLEQCKFFHTLTSPLKVCFRTLNSSYSVLYKAGDDLRQDFLVLQMIRLMDRLWLTDGIDLRMIVYRIIPLQARKGLIEIVRGAKTLREIQTEDGGVTGVLRGDSIQRWLQKQNPSELEYHIVWLRKFACPLIGCDCNLKALKNFRCSCAGWSVGTYVLGVGDRHNDNVMITPRGHLFHIDFGKYLGDAQMFGSFKRDRVPFLLTDEMLYAINSSESSSSSYFHELVDLCCHALNVIRKHSTLFLNLMKLMLYADVPGLTPESIAYMRGNLWLECTDSEASVRFTRMIEETLRSKFPKLNFLVHAVVQSGRRSISTPSQQVLTFVPRVYTMQTDGVIKSVEIVGCEKWHTPEKIYMYKLRVDRENVKVPSYLYRSYNEFLELLEAVYYRFPLVKVHSLPRGRSLRSNVRVVALRRQLEIRFFLRSLFMHAEEVAHSDLVYTFFHPIFRDERADIMSKTVQGTKPMNQSTVSGEIKVQVAFCQGMLEVFINHARNLVYKLIDVSFDRMMSLYYQSLINGSHLPDTYVKCYLRPDRRRWSKKKTRIVRGTRDPTFNEMFIYRCLSSQLVTKALEITVWHHDILKENTFLGGIVIPMENLCTISGFKINEWFRLENRPTWKFEHLDTCLLDTWIVVRLDGCGFKGFSAEHNFSKPNDARALNLMSAAAKHVMSNHKDIRIAYGQSDEYSFVFWKRTNMWNRRMSKIISILTSLFTSAYVFNWPNFFPDCTLKRPPCFDGRAVLYPNDATMMDYLKWRQADCHINNLYNTAFWKLVLELGWTCAEAQARLRGSTSADKNELLFSMFNTNYNNEPQLFRKGTVLWRGQDGETILSDNISLIADSFWQDNEHLLR</sequence>
<evidence type="ECO:0000256" key="19">
    <source>
        <dbReference type="ARBA" id="ARBA00032480"/>
    </source>
</evidence>
<keyword evidence="10" id="KW-0479">Metal-binding</keyword>
<evidence type="ECO:0000256" key="17">
    <source>
        <dbReference type="ARBA" id="ARBA00023985"/>
    </source>
</evidence>
<feature type="domain" description="C2 PI3K-type" evidence="30">
    <location>
        <begin position="666"/>
        <end position="829"/>
    </location>
</feature>
<dbReference type="PANTHER" id="PTHR10048">
    <property type="entry name" value="PHOSPHATIDYLINOSITOL KINASE"/>
    <property type="match status" value="1"/>
</dbReference>
<dbReference type="Gene3D" id="1.10.1070.11">
    <property type="entry name" value="Phosphatidylinositol 3-/4-kinase, catalytic domain"/>
    <property type="match status" value="1"/>
</dbReference>